<reference evidence="1" key="1">
    <citation type="submission" date="2021-06" db="EMBL/GenBank/DDBJ databases">
        <authorList>
            <person name="Kallberg Y."/>
            <person name="Tangrot J."/>
            <person name="Rosling A."/>
        </authorList>
    </citation>
    <scope>NUCLEOTIDE SEQUENCE</scope>
    <source>
        <strain evidence="1">CL356</strain>
    </source>
</reference>
<sequence length="63" mass="6591">KYGYCACELGDDLSSVSEFPIMAGAAGRGGADPPSVALRLPHANLTRYEGLYFTSAHSIDITG</sequence>
<comment type="caution">
    <text evidence="1">The sequence shown here is derived from an EMBL/GenBank/DDBJ whole genome shotgun (WGS) entry which is preliminary data.</text>
</comment>
<feature type="non-terminal residue" evidence="1">
    <location>
        <position position="1"/>
    </location>
</feature>
<evidence type="ECO:0000313" key="2">
    <source>
        <dbReference type="Proteomes" id="UP000789525"/>
    </source>
</evidence>
<organism evidence="1 2">
    <name type="scientific">Acaulospora colombiana</name>
    <dbReference type="NCBI Taxonomy" id="27376"/>
    <lineage>
        <taxon>Eukaryota</taxon>
        <taxon>Fungi</taxon>
        <taxon>Fungi incertae sedis</taxon>
        <taxon>Mucoromycota</taxon>
        <taxon>Glomeromycotina</taxon>
        <taxon>Glomeromycetes</taxon>
        <taxon>Diversisporales</taxon>
        <taxon>Acaulosporaceae</taxon>
        <taxon>Acaulospora</taxon>
    </lineage>
</organism>
<keyword evidence="2" id="KW-1185">Reference proteome</keyword>
<gene>
    <name evidence="1" type="ORF">ACOLOM_LOCUS9782</name>
</gene>
<protein>
    <submittedName>
        <fullName evidence="1">7658_t:CDS:1</fullName>
    </submittedName>
</protein>
<accession>A0ACA9P6C7</accession>
<dbReference type="Proteomes" id="UP000789525">
    <property type="component" value="Unassembled WGS sequence"/>
</dbReference>
<dbReference type="EMBL" id="CAJVPT010029295">
    <property type="protein sequence ID" value="CAG8690077.1"/>
    <property type="molecule type" value="Genomic_DNA"/>
</dbReference>
<name>A0ACA9P6C7_9GLOM</name>
<evidence type="ECO:0000313" key="1">
    <source>
        <dbReference type="EMBL" id="CAG8690077.1"/>
    </source>
</evidence>
<proteinExistence type="predicted"/>